<feature type="compositionally biased region" description="Polar residues" evidence="3">
    <location>
        <begin position="1"/>
        <end position="13"/>
    </location>
</feature>
<evidence type="ECO:0000313" key="5">
    <source>
        <dbReference type="EMBL" id="CAA9542178.1"/>
    </source>
</evidence>
<dbReference type="Gene3D" id="3.40.1190.20">
    <property type="match status" value="1"/>
</dbReference>
<dbReference type="InterPro" id="IPR011611">
    <property type="entry name" value="PfkB_dom"/>
</dbReference>
<evidence type="ECO:0000256" key="2">
    <source>
        <dbReference type="ARBA" id="ARBA00022777"/>
    </source>
</evidence>
<dbReference type="PANTHER" id="PTHR10584:SF166">
    <property type="entry name" value="RIBOKINASE"/>
    <property type="match status" value="1"/>
</dbReference>
<dbReference type="GO" id="GO:0005829">
    <property type="term" value="C:cytosol"/>
    <property type="evidence" value="ECO:0007669"/>
    <property type="project" value="TreeGrafter"/>
</dbReference>
<feature type="domain" description="Carbohydrate kinase PfkB" evidence="4">
    <location>
        <begin position="263"/>
        <end position="323"/>
    </location>
</feature>
<gene>
    <name evidence="5" type="ORF">AVDCRST_MAG33-121</name>
</gene>
<feature type="region of interest" description="Disordered" evidence="3">
    <location>
        <begin position="1"/>
        <end position="36"/>
    </location>
</feature>
<dbReference type="AlphaFoldDB" id="A0A6J4U688"/>
<dbReference type="GO" id="GO:0004747">
    <property type="term" value="F:ribokinase activity"/>
    <property type="evidence" value="ECO:0007669"/>
    <property type="project" value="UniProtKB-EC"/>
</dbReference>
<evidence type="ECO:0000256" key="1">
    <source>
        <dbReference type="ARBA" id="ARBA00022679"/>
    </source>
</evidence>
<dbReference type="Pfam" id="PF00294">
    <property type="entry name" value="PfkB"/>
    <property type="match status" value="1"/>
</dbReference>
<dbReference type="InterPro" id="IPR029056">
    <property type="entry name" value="Ribokinase-like"/>
</dbReference>
<protein>
    <submittedName>
        <fullName evidence="5">Ribokinase</fullName>
        <ecNumber evidence="5">2.7.1.15</ecNumber>
    </submittedName>
</protein>
<sequence length="340" mass="36740">MGDQPTDQPTGVPNGTPRRGRDRQPLDARQRRSRTPLAAARPPQYLVIGHICADLQADGSVLLGGTALYSALTAARLGWRTAILTKGAFGVDFQGMTIPSLEPYAGLIDIIVQEADGPTVFVNEYLVDRRVQSIRHWAQPIDLRGLPTHWRNAKILHLGPVAQEIDQRQAASLPAGFLGVTPQGWMRDWNRQQGGRVSHGPLRIVPELIERIDSVIVSSDEIPYARSVVDQVSARRLGVVTFEERGARIIHPEIGTPRGTVATRRQTMELPGFKVKVKDSTGAGDVFAAAFFTKAVEATSSAESAGMFANATAALSLREAGPNGIPGRDEVEALVAAPRD</sequence>
<evidence type="ECO:0000259" key="4">
    <source>
        <dbReference type="Pfam" id="PF00294"/>
    </source>
</evidence>
<reference evidence="5" key="1">
    <citation type="submission" date="2020-02" db="EMBL/GenBank/DDBJ databases">
        <authorList>
            <person name="Meier V. D."/>
        </authorList>
    </citation>
    <scope>NUCLEOTIDE SEQUENCE</scope>
    <source>
        <strain evidence="5">AVDCRST_MAG33</strain>
    </source>
</reference>
<dbReference type="PANTHER" id="PTHR10584">
    <property type="entry name" value="SUGAR KINASE"/>
    <property type="match status" value="1"/>
</dbReference>
<keyword evidence="2 5" id="KW-0418">Kinase</keyword>
<evidence type="ECO:0000256" key="3">
    <source>
        <dbReference type="SAM" id="MobiDB-lite"/>
    </source>
</evidence>
<organism evidence="5">
    <name type="scientific">uncultured Thermomicrobiales bacterium</name>
    <dbReference type="NCBI Taxonomy" id="1645740"/>
    <lineage>
        <taxon>Bacteria</taxon>
        <taxon>Pseudomonadati</taxon>
        <taxon>Thermomicrobiota</taxon>
        <taxon>Thermomicrobia</taxon>
        <taxon>Thermomicrobiales</taxon>
        <taxon>environmental samples</taxon>
    </lineage>
</organism>
<keyword evidence="1 5" id="KW-0808">Transferase</keyword>
<dbReference type="SUPFAM" id="SSF53613">
    <property type="entry name" value="Ribokinase-like"/>
    <property type="match status" value="1"/>
</dbReference>
<accession>A0A6J4U688</accession>
<dbReference type="EC" id="2.7.1.15" evidence="5"/>
<name>A0A6J4U688_9BACT</name>
<dbReference type="EMBL" id="CADCWK010000010">
    <property type="protein sequence ID" value="CAA9542178.1"/>
    <property type="molecule type" value="Genomic_DNA"/>
</dbReference>
<proteinExistence type="predicted"/>